<dbReference type="Pfam" id="PF13189">
    <property type="entry name" value="Cytidylate_kin2"/>
    <property type="match status" value="1"/>
</dbReference>
<dbReference type="AlphaFoldDB" id="A0A5A9XEE2"/>
<proteinExistence type="predicted"/>
<name>A0A5A9XEE2_9BACT</name>
<evidence type="ECO:0000313" key="2">
    <source>
        <dbReference type="Proteomes" id="UP000324298"/>
    </source>
</evidence>
<keyword evidence="1" id="KW-0418">Kinase</keyword>
<sequence length="233" mass="26908">MPEKLLIPSVEMRLGSLLEFNRKRDMEASSPARHKVRQTITISREFGCEAYPMAERLREIMEKKQGEPWVLLDKGLLDEVARDHNLSASVLGSLGEKSRFLDEILATFSSRWKSEKDHFRVLCRHVLSLAEQGNMIIVGRGSSIVTQPLKNCFHFRLFASPGFKVRSITRRMGVEAEEAEKIIAKQQRQRDNFIRDFLDRDAHDLGFYHLVFNNDKNNVETMARTIAEYLAAR</sequence>
<dbReference type="OrthoDB" id="9781180at2"/>
<dbReference type="Proteomes" id="UP000324298">
    <property type="component" value="Unassembled WGS sequence"/>
</dbReference>
<gene>
    <name evidence="1" type="ORF">ET418_11215</name>
</gene>
<organism evidence="1 2">
    <name type="scientific">Oryzomonas rubra</name>
    <dbReference type="NCBI Taxonomy" id="2509454"/>
    <lineage>
        <taxon>Bacteria</taxon>
        <taxon>Pseudomonadati</taxon>
        <taxon>Thermodesulfobacteriota</taxon>
        <taxon>Desulfuromonadia</taxon>
        <taxon>Geobacterales</taxon>
        <taxon>Geobacteraceae</taxon>
        <taxon>Oryzomonas</taxon>
    </lineage>
</organism>
<protein>
    <submittedName>
        <fullName evidence="1">Cytidylate kinase-like family protein</fullName>
    </submittedName>
</protein>
<dbReference type="EMBL" id="SRSD01000006">
    <property type="protein sequence ID" value="KAA0891346.1"/>
    <property type="molecule type" value="Genomic_DNA"/>
</dbReference>
<dbReference type="RefSeq" id="WP_149307709.1">
    <property type="nucleotide sequence ID" value="NZ_SRSD01000006.1"/>
</dbReference>
<accession>A0A5A9XEE2</accession>
<dbReference type="GO" id="GO:0016301">
    <property type="term" value="F:kinase activity"/>
    <property type="evidence" value="ECO:0007669"/>
    <property type="project" value="UniProtKB-KW"/>
</dbReference>
<dbReference type="Gene3D" id="3.40.50.300">
    <property type="entry name" value="P-loop containing nucleotide triphosphate hydrolases"/>
    <property type="match status" value="1"/>
</dbReference>
<reference evidence="1 2" key="1">
    <citation type="submission" date="2019-04" db="EMBL/GenBank/DDBJ databases">
        <title>Geobacter ruber sp. nov., ferric-reducing bacteria isolated from paddy soil.</title>
        <authorList>
            <person name="Xu Z."/>
            <person name="Masuda Y."/>
            <person name="Itoh H."/>
            <person name="Senoo K."/>
        </authorList>
    </citation>
    <scope>NUCLEOTIDE SEQUENCE [LARGE SCALE GENOMIC DNA]</scope>
    <source>
        <strain evidence="1 2">Red88</strain>
    </source>
</reference>
<dbReference type="InterPro" id="IPR027417">
    <property type="entry name" value="P-loop_NTPase"/>
</dbReference>
<comment type="caution">
    <text evidence="1">The sequence shown here is derived from an EMBL/GenBank/DDBJ whole genome shotgun (WGS) entry which is preliminary data.</text>
</comment>
<keyword evidence="1" id="KW-0808">Transferase</keyword>
<keyword evidence="2" id="KW-1185">Reference proteome</keyword>
<evidence type="ECO:0000313" key="1">
    <source>
        <dbReference type="EMBL" id="KAA0891346.1"/>
    </source>
</evidence>